<keyword evidence="2" id="KW-1185">Reference proteome</keyword>
<dbReference type="Proteomes" id="UP000638848">
    <property type="component" value="Unassembled WGS sequence"/>
</dbReference>
<sequence>MSLSCTARAMETIDCGTAAGAWGAATAGTNPASMVTATAPVAILTAPDVFLPC</sequence>
<gene>
    <name evidence="1" type="ORF">GCM10011374_07770</name>
</gene>
<reference evidence="1" key="1">
    <citation type="journal article" date="2014" name="Int. J. Syst. Evol. Microbiol.">
        <title>Complete genome sequence of Corynebacterium casei LMG S-19264T (=DSM 44701T), isolated from a smear-ripened cheese.</title>
        <authorList>
            <consortium name="US DOE Joint Genome Institute (JGI-PGF)"/>
            <person name="Walter F."/>
            <person name="Albersmeier A."/>
            <person name="Kalinowski J."/>
            <person name="Ruckert C."/>
        </authorList>
    </citation>
    <scope>NUCLEOTIDE SEQUENCE</scope>
    <source>
        <strain evidence="1">CGMCC 1.12187</strain>
    </source>
</reference>
<proteinExistence type="predicted"/>
<comment type="caution">
    <text evidence="1">The sequence shown here is derived from an EMBL/GenBank/DDBJ whole genome shotgun (WGS) entry which is preliminary data.</text>
</comment>
<evidence type="ECO:0000313" key="2">
    <source>
        <dbReference type="Proteomes" id="UP000638848"/>
    </source>
</evidence>
<reference evidence="1" key="2">
    <citation type="submission" date="2020-09" db="EMBL/GenBank/DDBJ databases">
        <authorList>
            <person name="Sun Q."/>
            <person name="Zhou Y."/>
        </authorList>
    </citation>
    <scope>NUCLEOTIDE SEQUENCE</scope>
    <source>
        <strain evidence="1">CGMCC 1.12187</strain>
    </source>
</reference>
<name>A0A917LNT0_9MICC</name>
<accession>A0A917LNT0</accession>
<dbReference type="EMBL" id="BMEQ01000003">
    <property type="protein sequence ID" value="GGG47819.1"/>
    <property type="molecule type" value="Genomic_DNA"/>
</dbReference>
<dbReference type="AlphaFoldDB" id="A0A917LNT0"/>
<organism evidence="1 2">
    <name type="scientific">Kocuria dechangensis</name>
    <dbReference type="NCBI Taxonomy" id="1176249"/>
    <lineage>
        <taxon>Bacteria</taxon>
        <taxon>Bacillati</taxon>
        <taxon>Actinomycetota</taxon>
        <taxon>Actinomycetes</taxon>
        <taxon>Micrococcales</taxon>
        <taxon>Micrococcaceae</taxon>
        <taxon>Kocuria</taxon>
    </lineage>
</organism>
<evidence type="ECO:0000313" key="1">
    <source>
        <dbReference type="EMBL" id="GGG47819.1"/>
    </source>
</evidence>
<protein>
    <submittedName>
        <fullName evidence="1">Uncharacterized protein</fullName>
    </submittedName>
</protein>